<feature type="cross-link" description="Isoglutamyl lysine isopeptide (Gln-Lys) (interchain with K-? in acceptor proteins)" evidence="5">
    <location>
        <position position="71"/>
    </location>
</feature>
<evidence type="ECO:0000256" key="3">
    <source>
        <dbReference type="ARBA" id="ARBA00016748"/>
    </source>
</evidence>
<dbReference type="GO" id="GO:0031386">
    <property type="term" value="F:protein tag activity"/>
    <property type="evidence" value="ECO:0007669"/>
    <property type="project" value="UniProtKB-UniRule"/>
</dbReference>
<sequence length="71" mass="7451">MPSQPQRRPSESAQDRPAVPDDGAAAPVPAGGSTQSQGRAEELDSLLDEIDSVLETNAEEFVKGFVQKGGQ</sequence>
<dbReference type="Proteomes" id="UP000535437">
    <property type="component" value="Unassembled WGS sequence"/>
</dbReference>
<protein>
    <recommendedName>
        <fullName evidence="3 5">Prokaryotic ubiquitin-like protein Pup</fullName>
    </recommendedName>
    <alternativeName>
        <fullName evidence="4 5">Bacterial ubiquitin-like modifier</fullName>
    </alternativeName>
</protein>
<dbReference type="GO" id="GO:0019941">
    <property type="term" value="P:modification-dependent protein catabolic process"/>
    <property type="evidence" value="ECO:0007669"/>
    <property type="project" value="UniProtKB-UniRule"/>
</dbReference>
<organism evidence="7 8">
    <name type="scientific">Nesterenkonia xinjiangensis</name>
    <dbReference type="NCBI Taxonomy" id="225327"/>
    <lineage>
        <taxon>Bacteria</taxon>
        <taxon>Bacillati</taxon>
        <taxon>Actinomycetota</taxon>
        <taxon>Actinomycetes</taxon>
        <taxon>Micrococcales</taxon>
        <taxon>Micrococcaceae</taxon>
        <taxon>Nesterenkonia</taxon>
    </lineage>
</organism>
<name>A0A7Z0KA36_9MICC</name>
<evidence type="ECO:0000313" key="8">
    <source>
        <dbReference type="Proteomes" id="UP000535437"/>
    </source>
</evidence>
<keyword evidence="5" id="KW-1017">Isopeptide bond</keyword>
<comment type="pathway">
    <text evidence="1 5">Protein degradation; proteasomal Pup-dependent pathway.</text>
</comment>
<comment type="similarity">
    <text evidence="2 5">Belongs to the prokaryotic ubiquitin-like protein family.</text>
</comment>
<evidence type="ECO:0000313" key="7">
    <source>
        <dbReference type="EMBL" id="NYJ79416.1"/>
    </source>
</evidence>
<evidence type="ECO:0000256" key="5">
    <source>
        <dbReference type="HAMAP-Rule" id="MF_02106"/>
    </source>
</evidence>
<feature type="region of interest" description="Disordered" evidence="6">
    <location>
        <begin position="1"/>
        <end position="40"/>
    </location>
</feature>
<feature type="modified residue" description="Deamidated glutamine" evidence="5">
    <location>
        <position position="71"/>
    </location>
</feature>
<keyword evidence="5" id="KW-0833">Ubl conjugation pathway</keyword>
<comment type="caution">
    <text evidence="7">The sequence shown here is derived from an EMBL/GenBank/DDBJ whole genome shotgun (WGS) entry which is preliminary data.</text>
</comment>
<dbReference type="NCBIfam" id="TIGR03687">
    <property type="entry name" value="pupylate_cterm"/>
    <property type="match status" value="1"/>
</dbReference>
<accession>A0A7Z0KA36</accession>
<keyword evidence="8" id="KW-1185">Reference proteome</keyword>
<feature type="compositionally biased region" description="Low complexity" evidence="6">
    <location>
        <begin position="20"/>
        <end position="32"/>
    </location>
</feature>
<evidence type="ECO:0000256" key="2">
    <source>
        <dbReference type="ARBA" id="ARBA00010616"/>
    </source>
</evidence>
<gene>
    <name evidence="5" type="primary">pup</name>
    <name evidence="7" type="ORF">HNR09_002827</name>
</gene>
<dbReference type="AlphaFoldDB" id="A0A7Z0KA36"/>
<proteinExistence type="inferred from homology"/>
<feature type="region of interest" description="ARC ATPase binding" evidence="5">
    <location>
        <begin position="28"/>
        <end position="65"/>
    </location>
</feature>
<dbReference type="EMBL" id="JACCFY010000001">
    <property type="protein sequence ID" value="NYJ79416.1"/>
    <property type="molecule type" value="Genomic_DNA"/>
</dbReference>
<dbReference type="HAMAP" id="MF_02106">
    <property type="entry name" value="Pup"/>
    <property type="match status" value="1"/>
</dbReference>
<comment type="PTM">
    <text evidence="5">Is modified by deamidation of its C-terminal glutamine to glutamate by the deamidase Dop, a prerequisite to the subsequent pupylation process.</text>
</comment>
<dbReference type="Pfam" id="PF05639">
    <property type="entry name" value="Pup"/>
    <property type="match status" value="1"/>
</dbReference>
<comment type="subunit">
    <text evidence="5">Strongly interacts with the proteasome-associated ATPase ARC through a hydrophobic interface; the interacting region of Pup lies in its C-terminal half. There is one Pup binding site per ARC hexamer ring.</text>
</comment>
<dbReference type="GO" id="GO:0010498">
    <property type="term" value="P:proteasomal protein catabolic process"/>
    <property type="evidence" value="ECO:0007669"/>
    <property type="project" value="UniProtKB-UniRule"/>
</dbReference>
<comment type="domain">
    <text evidence="5">The N-terminal unstructured half of Pup provides a signal required to initiate unfolding and degradation by the proteasome but is not needed for pupylation, while the C-terminal helical half of Pup interacts with ARC to target proteins to the proteasome.</text>
</comment>
<evidence type="ECO:0000256" key="1">
    <source>
        <dbReference type="ARBA" id="ARBA00004707"/>
    </source>
</evidence>
<dbReference type="RefSeq" id="WP_179542639.1">
    <property type="nucleotide sequence ID" value="NZ_BAAALL010000001.1"/>
</dbReference>
<dbReference type="UniPathway" id="UPA00997"/>
<dbReference type="GO" id="GO:0070628">
    <property type="term" value="F:proteasome binding"/>
    <property type="evidence" value="ECO:0007669"/>
    <property type="project" value="UniProtKB-UniRule"/>
</dbReference>
<evidence type="ECO:0000256" key="4">
    <source>
        <dbReference type="ARBA" id="ARBA00032321"/>
    </source>
</evidence>
<reference evidence="7 8" key="1">
    <citation type="submission" date="2020-07" db="EMBL/GenBank/DDBJ databases">
        <title>Sequencing the genomes of 1000 actinobacteria strains.</title>
        <authorList>
            <person name="Klenk H.-P."/>
        </authorList>
    </citation>
    <scope>NUCLEOTIDE SEQUENCE [LARGE SCALE GENOMIC DNA]</scope>
    <source>
        <strain evidence="7 8">DSM 15475</strain>
    </source>
</reference>
<comment type="function">
    <text evidence="5">Protein modifier that is covalently attached to lysine residues of substrate proteins, thereby targeting them for proteasomal degradation. The tagging system is termed pupylation.</text>
</comment>
<dbReference type="GO" id="GO:0070490">
    <property type="term" value="P:protein pupylation"/>
    <property type="evidence" value="ECO:0007669"/>
    <property type="project" value="UniProtKB-UniRule"/>
</dbReference>
<dbReference type="InterPro" id="IPR008515">
    <property type="entry name" value="Ubiquitin-like_Pup"/>
</dbReference>
<evidence type="ECO:0000256" key="6">
    <source>
        <dbReference type="SAM" id="MobiDB-lite"/>
    </source>
</evidence>